<dbReference type="Pfam" id="PF07715">
    <property type="entry name" value="Plug"/>
    <property type="match status" value="1"/>
</dbReference>
<dbReference type="OrthoDB" id="9760333at2"/>
<feature type="domain" description="TonB-dependent receptor-like beta-barrel" evidence="17">
    <location>
        <begin position="260"/>
        <end position="672"/>
    </location>
</feature>
<dbReference type="GO" id="GO:0015891">
    <property type="term" value="P:siderophore transport"/>
    <property type="evidence" value="ECO:0007669"/>
    <property type="project" value="InterPro"/>
</dbReference>
<dbReference type="Gene3D" id="2.170.130.10">
    <property type="entry name" value="TonB-dependent receptor, plug domain"/>
    <property type="match status" value="1"/>
</dbReference>
<dbReference type="InterPro" id="IPR037066">
    <property type="entry name" value="Plug_dom_sf"/>
</dbReference>
<dbReference type="InterPro" id="IPR012910">
    <property type="entry name" value="Plug_dom"/>
</dbReference>
<evidence type="ECO:0000256" key="12">
    <source>
        <dbReference type="ARBA" id="ARBA00023170"/>
    </source>
</evidence>
<comment type="caution">
    <text evidence="19">The sequence shown here is derived from an EMBL/GenBank/DDBJ whole genome shotgun (WGS) entry which is preliminary data.</text>
</comment>
<dbReference type="Proteomes" id="UP000284202">
    <property type="component" value="Unassembled WGS sequence"/>
</dbReference>
<dbReference type="GO" id="GO:0009279">
    <property type="term" value="C:cell outer membrane"/>
    <property type="evidence" value="ECO:0007669"/>
    <property type="project" value="UniProtKB-SubCell"/>
</dbReference>
<evidence type="ECO:0000256" key="15">
    <source>
        <dbReference type="RuleBase" id="RU003357"/>
    </source>
</evidence>
<dbReference type="PANTHER" id="PTHR32552:SF68">
    <property type="entry name" value="FERRICHROME OUTER MEMBRANE TRANSPORTER_PHAGE RECEPTOR"/>
    <property type="match status" value="1"/>
</dbReference>
<keyword evidence="20" id="KW-1185">Reference proteome</keyword>
<keyword evidence="11 14" id="KW-0472">Membrane</keyword>
<keyword evidence="8" id="KW-0408">Iron</keyword>
<dbReference type="InterPro" id="IPR010105">
    <property type="entry name" value="TonB_sidphr_rcpt"/>
</dbReference>
<keyword evidence="12 19" id="KW-0675">Receptor</keyword>
<dbReference type="EMBL" id="QZCG01000008">
    <property type="protein sequence ID" value="RJE84545.1"/>
    <property type="molecule type" value="Genomic_DNA"/>
</dbReference>
<dbReference type="InterPro" id="IPR036942">
    <property type="entry name" value="Beta-barrel_TonB_sf"/>
</dbReference>
<evidence type="ECO:0000259" key="18">
    <source>
        <dbReference type="Pfam" id="PF07715"/>
    </source>
</evidence>
<dbReference type="GO" id="GO:0015344">
    <property type="term" value="F:siderophore uptake transmembrane transporter activity"/>
    <property type="evidence" value="ECO:0007669"/>
    <property type="project" value="TreeGrafter"/>
</dbReference>
<keyword evidence="13 14" id="KW-0998">Cell outer membrane</keyword>
<evidence type="ECO:0000256" key="11">
    <source>
        <dbReference type="ARBA" id="ARBA00023136"/>
    </source>
</evidence>
<dbReference type="InterPro" id="IPR039426">
    <property type="entry name" value="TonB-dep_rcpt-like"/>
</dbReference>
<evidence type="ECO:0000256" key="5">
    <source>
        <dbReference type="ARBA" id="ARBA00022496"/>
    </source>
</evidence>
<evidence type="ECO:0000313" key="20">
    <source>
        <dbReference type="Proteomes" id="UP000284202"/>
    </source>
</evidence>
<dbReference type="NCBIfam" id="TIGR01783">
    <property type="entry name" value="TonB-siderophor"/>
    <property type="match status" value="1"/>
</dbReference>
<reference evidence="20" key="1">
    <citation type="submission" date="2018-09" db="EMBL/GenBank/DDBJ databases">
        <title>Acidovorax cavernicola nov. sp. isolated from Gruta de las Maravillas (Aracena, Spain).</title>
        <authorList>
            <person name="Jurado V."/>
            <person name="Gutierrez-Patricio S."/>
            <person name="Gonzalez-Pimentel J.L."/>
            <person name="Miller A.Z."/>
            <person name="Laiz L."/>
            <person name="Saiz-Jimenez C."/>
        </authorList>
    </citation>
    <scope>NUCLEOTIDE SEQUENCE [LARGE SCALE GENOMIC DNA]</scope>
    <source>
        <strain evidence="20">1011MAR3C25</strain>
    </source>
</reference>
<keyword evidence="3 14" id="KW-0813">Transport</keyword>
<evidence type="ECO:0000256" key="1">
    <source>
        <dbReference type="ARBA" id="ARBA00004571"/>
    </source>
</evidence>
<feature type="chain" id="PRO_5019489101" evidence="16">
    <location>
        <begin position="22"/>
        <end position="701"/>
    </location>
</feature>
<dbReference type="RefSeq" id="WP_119749520.1">
    <property type="nucleotide sequence ID" value="NZ_QZCG01000008.1"/>
</dbReference>
<evidence type="ECO:0000256" key="2">
    <source>
        <dbReference type="ARBA" id="ARBA00009810"/>
    </source>
</evidence>
<evidence type="ECO:0000256" key="3">
    <source>
        <dbReference type="ARBA" id="ARBA00022448"/>
    </source>
</evidence>
<dbReference type="InterPro" id="IPR000531">
    <property type="entry name" value="Beta-barrel_TonB"/>
</dbReference>
<evidence type="ECO:0000256" key="10">
    <source>
        <dbReference type="ARBA" id="ARBA00023077"/>
    </source>
</evidence>
<feature type="domain" description="TonB-dependent receptor plug" evidence="18">
    <location>
        <begin position="61"/>
        <end position="163"/>
    </location>
</feature>
<dbReference type="AlphaFoldDB" id="A0A418SUC4"/>
<accession>A0A418SUC4</accession>
<organism evidence="19 20">
    <name type="scientific">Paracoccus onubensis</name>
    <dbReference type="NCBI Taxonomy" id="1675788"/>
    <lineage>
        <taxon>Bacteria</taxon>
        <taxon>Pseudomonadati</taxon>
        <taxon>Pseudomonadota</taxon>
        <taxon>Alphaproteobacteria</taxon>
        <taxon>Rhodobacterales</taxon>
        <taxon>Paracoccaceae</taxon>
        <taxon>Paracoccus</taxon>
    </lineage>
</organism>
<dbReference type="Pfam" id="PF00593">
    <property type="entry name" value="TonB_dep_Rec_b-barrel"/>
    <property type="match status" value="1"/>
</dbReference>
<sequence>MLNRFLGVLLAGTVLPSFVLAQETVVLDEIVLNAESGDTLDQYGYLARSGRQAMRIDTEIKRLPQSVSVITQDQLEDQAPRTMLEALSYTSSATPGVFGFDTRYDAFYLRGFPAYQTGVFRDGLRSFNGLSSWYRNDPYTLEGIAVLKGPASSMFGVSTPGGVVNLVSKRPKDTPFHETSLSYGSNARTQASVDFTGPLDEDGNLLYRFTVVARDADTHLDGYADDHVLIAPSVSYQISDTQKLLVMGEYAKSRTGAMAYNWFDSSLPASDWKVTDEPAGDPDYNIYDQEQFLLGYEYTQDLGSSTQFRQSYRYTKVRSDMRYAARAGTSAEDLVPVKWTRYHEVASTHVIDAMLEHRFETGSFAHTLAFGADYTLAKYDAHTGSTVLGQAANDAMDVPFSAWRKQTQKGIYLADQIERDALTISASARYDWVTTDYADVDSETGELASGQQKDEAFTGRLGVSYEFANGLTPFANISTSFAPNISQVYENTSDSRGAPAEATEALQKEIGLKYELPDGNTMITASVFDIRQDHGMVLVVGDDERNRGIDYNLTSRGFELEANSTLDNGLNLVASYTHMKVTIDKGTKGTKGKELSGTPNNTLSLFAKYAIPSGAMENLSVMGGIRYVGKSFGNDTNTMRNSSRTYVDLGLSYDFAKQGHAGTLLQLNVRNLLDRREQTCTAGWCYQDEGRTIDLNLSRRF</sequence>
<evidence type="ECO:0000256" key="6">
    <source>
        <dbReference type="ARBA" id="ARBA00022692"/>
    </source>
</evidence>
<evidence type="ECO:0000313" key="19">
    <source>
        <dbReference type="EMBL" id="RJE84545.1"/>
    </source>
</evidence>
<keyword evidence="9" id="KW-0406">Ion transport</keyword>
<evidence type="ECO:0000259" key="17">
    <source>
        <dbReference type="Pfam" id="PF00593"/>
    </source>
</evidence>
<dbReference type="Gene3D" id="2.40.170.20">
    <property type="entry name" value="TonB-dependent receptor, beta-barrel domain"/>
    <property type="match status" value="1"/>
</dbReference>
<dbReference type="PANTHER" id="PTHR32552">
    <property type="entry name" value="FERRICHROME IRON RECEPTOR-RELATED"/>
    <property type="match status" value="1"/>
</dbReference>
<dbReference type="PROSITE" id="PS52016">
    <property type="entry name" value="TONB_DEPENDENT_REC_3"/>
    <property type="match status" value="1"/>
</dbReference>
<evidence type="ECO:0000256" key="9">
    <source>
        <dbReference type="ARBA" id="ARBA00023065"/>
    </source>
</evidence>
<evidence type="ECO:0000256" key="13">
    <source>
        <dbReference type="ARBA" id="ARBA00023237"/>
    </source>
</evidence>
<evidence type="ECO:0000256" key="4">
    <source>
        <dbReference type="ARBA" id="ARBA00022452"/>
    </source>
</evidence>
<dbReference type="GO" id="GO:0038023">
    <property type="term" value="F:signaling receptor activity"/>
    <property type="evidence" value="ECO:0007669"/>
    <property type="project" value="InterPro"/>
</dbReference>
<comment type="similarity">
    <text evidence="2 14 15">Belongs to the TonB-dependent receptor family.</text>
</comment>
<proteinExistence type="inferred from homology"/>
<dbReference type="CDD" id="cd01347">
    <property type="entry name" value="ligand_gated_channel"/>
    <property type="match status" value="1"/>
</dbReference>
<keyword evidence="7 16" id="KW-0732">Signal</keyword>
<comment type="subcellular location">
    <subcellularLocation>
        <location evidence="1 14">Cell outer membrane</location>
        <topology evidence="1 14">Multi-pass membrane protein</topology>
    </subcellularLocation>
</comment>
<evidence type="ECO:0000256" key="8">
    <source>
        <dbReference type="ARBA" id="ARBA00023004"/>
    </source>
</evidence>
<keyword evidence="10 15" id="KW-0798">TonB box</keyword>
<gene>
    <name evidence="19" type="ORF">D3P04_12925</name>
</gene>
<evidence type="ECO:0000256" key="14">
    <source>
        <dbReference type="PROSITE-ProRule" id="PRU01360"/>
    </source>
</evidence>
<feature type="signal peptide" evidence="16">
    <location>
        <begin position="1"/>
        <end position="21"/>
    </location>
</feature>
<keyword evidence="5" id="KW-0410">Iron transport</keyword>
<evidence type="ECO:0000256" key="7">
    <source>
        <dbReference type="ARBA" id="ARBA00022729"/>
    </source>
</evidence>
<keyword evidence="6 14" id="KW-0812">Transmembrane</keyword>
<dbReference type="SUPFAM" id="SSF56935">
    <property type="entry name" value="Porins"/>
    <property type="match status" value="1"/>
</dbReference>
<evidence type="ECO:0000256" key="16">
    <source>
        <dbReference type="SAM" id="SignalP"/>
    </source>
</evidence>
<keyword evidence="4 14" id="KW-1134">Transmembrane beta strand</keyword>
<name>A0A418SUC4_9RHOB</name>
<protein>
    <submittedName>
        <fullName evidence="19">TonB-dependent siderophore receptor</fullName>
    </submittedName>
</protein>